<protein>
    <submittedName>
        <fullName evidence="1">Uncharacterized protein</fullName>
    </submittedName>
</protein>
<gene>
    <name evidence="1" type="ORF">NCTC9695_04537</name>
</gene>
<evidence type="ECO:0000313" key="2">
    <source>
        <dbReference type="Proteomes" id="UP000275777"/>
    </source>
</evidence>
<reference evidence="1 2" key="1">
    <citation type="submission" date="2018-12" db="EMBL/GenBank/DDBJ databases">
        <authorList>
            <consortium name="Pathogen Informatics"/>
        </authorList>
    </citation>
    <scope>NUCLEOTIDE SEQUENCE [LARGE SCALE GENOMIC DNA]</scope>
    <source>
        <strain evidence="1 2">NCTC9695</strain>
    </source>
</reference>
<evidence type="ECO:0000313" key="1">
    <source>
        <dbReference type="EMBL" id="VEB44063.1"/>
    </source>
</evidence>
<sequence>MIGFTTLYLTLPMMIPVIERMYQAGFDMMLRMLQAK</sequence>
<proteinExistence type="predicted"/>
<dbReference type="AlphaFoldDB" id="A0A3S4HK83"/>
<organism evidence="1 2">
    <name type="scientific">Chromobacterium violaceum</name>
    <dbReference type="NCBI Taxonomy" id="536"/>
    <lineage>
        <taxon>Bacteria</taxon>
        <taxon>Pseudomonadati</taxon>
        <taxon>Pseudomonadota</taxon>
        <taxon>Betaproteobacteria</taxon>
        <taxon>Neisseriales</taxon>
        <taxon>Chromobacteriaceae</taxon>
        <taxon>Chromobacterium</taxon>
    </lineage>
</organism>
<dbReference type="EMBL" id="LR134182">
    <property type="protein sequence ID" value="VEB44063.1"/>
    <property type="molecule type" value="Genomic_DNA"/>
</dbReference>
<dbReference type="Proteomes" id="UP000275777">
    <property type="component" value="Chromosome"/>
</dbReference>
<accession>A0A3S4HK83</accession>
<name>A0A3S4HK83_CHRVL</name>